<feature type="chain" id="PRO_5002873511" description="PEP-CTERM sorting domain-containing protein" evidence="1">
    <location>
        <begin position="26"/>
        <end position="232"/>
    </location>
</feature>
<accession>B8KWE4</accession>
<proteinExistence type="predicted"/>
<evidence type="ECO:0000256" key="1">
    <source>
        <dbReference type="SAM" id="SignalP"/>
    </source>
</evidence>
<dbReference type="Proteomes" id="UP000004699">
    <property type="component" value="Unassembled WGS sequence"/>
</dbReference>
<evidence type="ECO:0000313" key="2">
    <source>
        <dbReference type="EMBL" id="EED34363.1"/>
    </source>
</evidence>
<evidence type="ECO:0008006" key="4">
    <source>
        <dbReference type="Google" id="ProtNLM"/>
    </source>
</evidence>
<keyword evidence="3" id="KW-1185">Reference proteome</keyword>
<reference evidence="3" key="1">
    <citation type="journal article" date="2013" name="BMC Microbiol.">
        <title>Taxonomy and evolution of bacteriochlorophyll a-containing members of the OM60/NOR5 clade of marine gammaproteobacteria: description of Luminiphilus syltensis gen. nov., sp. nov., reclassification of Haliea rubra as Pseudohaliea rubra gen. nov., comb. nov., and emendation of Chromatocurvus halotolerans.</title>
        <authorList>
            <person name="Spring S."/>
            <person name="Riedel T."/>
            <person name="Sproer C."/>
            <person name="Yan S."/>
            <person name="Harder J."/>
            <person name="Fuchs B.M."/>
        </authorList>
    </citation>
    <scope>NUCLEOTIDE SEQUENCE [LARGE SCALE GENOMIC DNA]</scope>
    <source>
        <strain evidence="3">NOR51-B</strain>
    </source>
</reference>
<keyword evidence="1" id="KW-0732">Signal</keyword>
<dbReference type="EMBL" id="DS999411">
    <property type="protein sequence ID" value="EED34363.1"/>
    <property type="molecule type" value="Genomic_DNA"/>
</dbReference>
<evidence type="ECO:0000313" key="3">
    <source>
        <dbReference type="Proteomes" id="UP000004699"/>
    </source>
</evidence>
<feature type="signal peptide" evidence="1">
    <location>
        <begin position="1"/>
        <end position="25"/>
    </location>
</feature>
<gene>
    <name evidence="2" type="ORF">NOR51B_300</name>
</gene>
<sequence length="232" mass="24552">MIMKATLRAATAVIAALLLTSAVAAKPDKKSGPGEVLVGVNASEFDSTTAFDPPNGIYPVGGSGIPNGEFTVARRLGIEIGLRATERFEGPYPAYPNENGKVGIYQSVTGQSESATGTPGAIWNYEFHIDLRGARGVAKGTTLSDYNATIDSNFWEELSEASGIPLPFSLNVDTPVSNGNAVLFQGSQNALFGNPFFDVNEPDTYEMTLTLTPETFNGPPLSVSIEINVIDE</sequence>
<dbReference type="HOGENOM" id="CLU_1193674_0_0_6"/>
<dbReference type="OrthoDB" id="280680at2"/>
<dbReference type="AlphaFoldDB" id="B8KWE4"/>
<name>B8KWE4_9GAMM</name>
<protein>
    <recommendedName>
        <fullName evidence="4">PEP-CTERM sorting domain-containing protein</fullName>
    </recommendedName>
</protein>
<organism evidence="2 3">
    <name type="scientific">Luminiphilus syltensis NOR5-1B</name>
    <dbReference type="NCBI Taxonomy" id="565045"/>
    <lineage>
        <taxon>Bacteria</taxon>
        <taxon>Pseudomonadati</taxon>
        <taxon>Pseudomonadota</taxon>
        <taxon>Gammaproteobacteria</taxon>
        <taxon>Cellvibrionales</taxon>
        <taxon>Halieaceae</taxon>
        <taxon>Luminiphilus</taxon>
    </lineage>
</organism>
<dbReference type="RefSeq" id="WP_009019111.1">
    <property type="nucleotide sequence ID" value="NZ_DS999411.1"/>
</dbReference>